<evidence type="ECO:0000256" key="3">
    <source>
        <dbReference type="ARBA" id="ARBA00023163"/>
    </source>
</evidence>
<evidence type="ECO:0000256" key="1">
    <source>
        <dbReference type="ARBA" id="ARBA00023015"/>
    </source>
</evidence>
<feature type="region of interest" description="Disordered" evidence="4">
    <location>
        <begin position="143"/>
        <end position="171"/>
    </location>
</feature>
<dbReference type="PANTHER" id="PTHR30204">
    <property type="entry name" value="REDOX-CYCLING DRUG-SENSING TRANSCRIPTIONAL ACTIVATOR SOXR"/>
    <property type="match status" value="1"/>
</dbReference>
<dbReference type="InterPro" id="IPR047057">
    <property type="entry name" value="MerR_fam"/>
</dbReference>
<keyword evidence="7" id="KW-1185">Reference proteome</keyword>
<accession>A0ABP9J2W7</accession>
<dbReference type="EMBL" id="BAABKB010000016">
    <property type="protein sequence ID" value="GAA5017190.1"/>
    <property type="molecule type" value="Genomic_DNA"/>
</dbReference>
<dbReference type="PRINTS" id="PR00040">
    <property type="entry name" value="HTHMERR"/>
</dbReference>
<organism evidence="6 7">
    <name type="scientific">Streptomyces siamensis</name>
    <dbReference type="NCBI Taxonomy" id="1274986"/>
    <lineage>
        <taxon>Bacteria</taxon>
        <taxon>Bacillati</taxon>
        <taxon>Actinomycetota</taxon>
        <taxon>Actinomycetes</taxon>
        <taxon>Kitasatosporales</taxon>
        <taxon>Streptomycetaceae</taxon>
        <taxon>Streptomyces</taxon>
    </lineage>
</organism>
<keyword evidence="1" id="KW-0805">Transcription regulation</keyword>
<keyword evidence="2" id="KW-0238">DNA-binding</keyword>
<dbReference type="SMART" id="SM00422">
    <property type="entry name" value="HTH_MERR"/>
    <property type="match status" value="1"/>
</dbReference>
<proteinExistence type="predicted"/>
<comment type="caution">
    <text evidence="6">The sequence shown here is derived from an EMBL/GenBank/DDBJ whole genome shotgun (WGS) entry which is preliminary data.</text>
</comment>
<keyword evidence="3" id="KW-0804">Transcription</keyword>
<dbReference type="Gene3D" id="1.10.1660.10">
    <property type="match status" value="1"/>
</dbReference>
<feature type="domain" description="HTH merR-type" evidence="5">
    <location>
        <begin position="30"/>
        <end position="98"/>
    </location>
</feature>
<sequence>MRLLLVSRQRCLTLNSGVRSKVKPDIRWRGMRIGELAAQAGMTRDTIRFYEKVGLVAGRRLPNGYRDFPPETVAWLQYIRTAQALGFSLSEIARNGEKLREAPDTAVALSALFEEKIQVVDARIAELAALRADLATRVGTGCPLRASDRPAGAEERSDAVPTGMRQPAGQP</sequence>
<dbReference type="SUPFAM" id="SSF46955">
    <property type="entry name" value="Putative DNA-binding domain"/>
    <property type="match status" value="1"/>
</dbReference>
<evidence type="ECO:0000313" key="6">
    <source>
        <dbReference type="EMBL" id="GAA5017190.1"/>
    </source>
</evidence>
<name>A0ABP9J2W7_9ACTN</name>
<evidence type="ECO:0000256" key="4">
    <source>
        <dbReference type="SAM" id="MobiDB-lite"/>
    </source>
</evidence>
<gene>
    <name evidence="6" type="ORF">GCM10023335_43600</name>
</gene>
<dbReference type="InterPro" id="IPR000551">
    <property type="entry name" value="MerR-type_HTH_dom"/>
</dbReference>
<dbReference type="PANTHER" id="PTHR30204:SF94">
    <property type="entry name" value="HEAVY METAL-DEPENDENT TRANSCRIPTIONAL REGULATOR HI_0293-RELATED"/>
    <property type="match status" value="1"/>
</dbReference>
<dbReference type="PROSITE" id="PS50937">
    <property type="entry name" value="HTH_MERR_2"/>
    <property type="match status" value="1"/>
</dbReference>
<feature type="compositionally biased region" description="Basic and acidic residues" evidence="4">
    <location>
        <begin position="146"/>
        <end position="158"/>
    </location>
</feature>
<evidence type="ECO:0000259" key="5">
    <source>
        <dbReference type="PROSITE" id="PS50937"/>
    </source>
</evidence>
<reference evidence="7" key="1">
    <citation type="journal article" date="2019" name="Int. J. Syst. Evol. Microbiol.">
        <title>The Global Catalogue of Microorganisms (GCM) 10K type strain sequencing project: providing services to taxonomists for standard genome sequencing and annotation.</title>
        <authorList>
            <consortium name="The Broad Institute Genomics Platform"/>
            <consortium name="The Broad Institute Genome Sequencing Center for Infectious Disease"/>
            <person name="Wu L."/>
            <person name="Ma J."/>
        </authorList>
    </citation>
    <scope>NUCLEOTIDE SEQUENCE [LARGE SCALE GENOMIC DNA]</scope>
    <source>
        <strain evidence="7">JCM 18409</strain>
    </source>
</reference>
<dbReference type="Proteomes" id="UP001501759">
    <property type="component" value="Unassembled WGS sequence"/>
</dbReference>
<dbReference type="InterPro" id="IPR009061">
    <property type="entry name" value="DNA-bd_dom_put_sf"/>
</dbReference>
<protein>
    <recommendedName>
        <fullName evidence="5">HTH merR-type domain-containing protein</fullName>
    </recommendedName>
</protein>
<evidence type="ECO:0000313" key="7">
    <source>
        <dbReference type="Proteomes" id="UP001501759"/>
    </source>
</evidence>
<dbReference type="Pfam" id="PF13411">
    <property type="entry name" value="MerR_1"/>
    <property type="match status" value="1"/>
</dbReference>
<evidence type="ECO:0000256" key="2">
    <source>
        <dbReference type="ARBA" id="ARBA00023125"/>
    </source>
</evidence>